<organism evidence="2 3">
    <name type="scientific">Vibrio tapetis subsp. tapetis</name>
    <dbReference type="NCBI Taxonomy" id="1671868"/>
    <lineage>
        <taxon>Bacteria</taxon>
        <taxon>Pseudomonadati</taxon>
        <taxon>Pseudomonadota</taxon>
        <taxon>Gammaproteobacteria</taxon>
        <taxon>Vibrionales</taxon>
        <taxon>Vibrionaceae</taxon>
        <taxon>Vibrio</taxon>
    </lineage>
</organism>
<reference evidence="2 3" key="1">
    <citation type="submission" date="2017-10" db="EMBL/GenBank/DDBJ databases">
        <authorList>
            <person name="Banno H."/>
            <person name="Chua N.-H."/>
        </authorList>
    </citation>
    <scope>NUCLEOTIDE SEQUENCE [LARGE SCALE GENOMIC DNA]</scope>
    <source>
        <strain evidence="2">Vibrio tapetis CECT4600</strain>
    </source>
</reference>
<dbReference type="InterPro" id="IPR009576">
    <property type="entry name" value="Biofilm_formation_YgiB"/>
</dbReference>
<evidence type="ECO:0008006" key="4">
    <source>
        <dbReference type="Google" id="ProtNLM"/>
    </source>
</evidence>
<evidence type="ECO:0000313" key="2">
    <source>
        <dbReference type="EMBL" id="SON48080.1"/>
    </source>
</evidence>
<feature type="compositionally biased region" description="Low complexity" evidence="1">
    <location>
        <begin position="186"/>
        <end position="204"/>
    </location>
</feature>
<evidence type="ECO:0000313" key="3">
    <source>
        <dbReference type="Proteomes" id="UP000235828"/>
    </source>
</evidence>
<proteinExistence type="predicted"/>
<dbReference type="Proteomes" id="UP000235828">
    <property type="component" value="Chromosome A"/>
</dbReference>
<sequence length="204" mass="22591">MMKRSQRVILPSMRKDWSKINITPFAVAVSAVVIAGCSDSDPDNDARIYADVEDCSLDNPGYTEQCQAAYENAVNEAMRTAPRYASENDCRVEFPGEECFQPRNSSWFIPAMGGYLFSKMINNSRGYYSEPVYRYGGSWYSTNGRSYGSYNSGYNKVKIKTSEMKKKPAATRTMSRGGFGSTVSAKSSWSKSSSSKSSKSSWGG</sequence>
<dbReference type="EMBL" id="LT960611">
    <property type="protein sequence ID" value="SON48080.1"/>
    <property type="molecule type" value="Genomic_DNA"/>
</dbReference>
<accession>A0A2N8Z862</accession>
<keyword evidence="3" id="KW-1185">Reference proteome</keyword>
<dbReference type="KEGG" id="vta:A0101"/>
<dbReference type="RefSeq" id="WP_231897841.1">
    <property type="nucleotide sequence ID" value="NZ_LT960611.1"/>
</dbReference>
<gene>
    <name evidence="2" type="ORF">VTAP4600_A0101</name>
</gene>
<name>A0A2N8Z862_9VIBR</name>
<dbReference type="AlphaFoldDB" id="A0A2N8Z862"/>
<feature type="region of interest" description="Disordered" evidence="1">
    <location>
        <begin position="162"/>
        <end position="204"/>
    </location>
</feature>
<dbReference type="Pfam" id="PF06693">
    <property type="entry name" value="DUF1190"/>
    <property type="match status" value="1"/>
</dbReference>
<protein>
    <recommendedName>
        <fullName evidence="4">DUF1190 domain-containing protein</fullName>
    </recommendedName>
</protein>
<evidence type="ECO:0000256" key="1">
    <source>
        <dbReference type="SAM" id="MobiDB-lite"/>
    </source>
</evidence>